<feature type="domain" description="C2" evidence="19">
    <location>
        <begin position="120"/>
        <end position="246"/>
    </location>
</feature>
<evidence type="ECO:0000256" key="10">
    <source>
        <dbReference type="ARBA" id="ARBA00022737"/>
    </source>
</evidence>
<dbReference type="SMART" id="SM00327">
    <property type="entry name" value="VWA"/>
    <property type="match status" value="1"/>
</dbReference>
<keyword evidence="12" id="KW-0965">Cell junction</keyword>
<dbReference type="InterPro" id="IPR037768">
    <property type="entry name" value="C2B_Copine"/>
</dbReference>
<accession>A0A6F9D9S8</accession>
<dbReference type="FunFam" id="2.60.40.150:FF:000099">
    <property type="entry name" value="Copine 3"/>
    <property type="match status" value="1"/>
</dbReference>
<dbReference type="FunFam" id="2.60.40.150:FF:000042">
    <property type="entry name" value="Copine 3"/>
    <property type="match status" value="1"/>
</dbReference>
<comment type="similarity">
    <text evidence="5">Belongs to the copine family.</text>
</comment>
<evidence type="ECO:0000256" key="13">
    <source>
        <dbReference type="ARBA" id="ARBA00023136"/>
    </source>
</evidence>
<proteinExistence type="evidence at transcript level"/>
<evidence type="ECO:0000256" key="1">
    <source>
        <dbReference type="ARBA" id="ARBA00004123"/>
    </source>
</evidence>
<dbReference type="EMBL" id="LR784149">
    <property type="protein sequence ID" value="CAB3233432.1"/>
    <property type="molecule type" value="mRNA"/>
</dbReference>
<dbReference type="InterPro" id="IPR000008">
    <property type="entry name" value="C2_dom"/>
</dbReference>
<evidence type="ECO:0000256" key="11">
    <source>
        <dbReference type="ARBA" id="ARBA00022837"/>
    </source>
</evidence>
<dbReference type="CDD" id="cd04047">
    <property type="entry name" value="C2B_Copine"/>
    <property type="match status" value="1"/>
</dbReference>
<dbReference type="InterPro" id="IPR036465">
    <property type="entry name" value="vWFA_dom_sf"/>
</dbReference>
<dbReference type="PANTHER" id="PTHR10857:SF138">
    <property type="entry name" value="COPINE-3"/>
    <property type="match status" value="1"/>
</dbReference>
<dbReference type="Pfam" id="PF07002">
    <property type="entry name" value="Copine"/>
    <property type="match status" value="1"/>
</dbReference>
<dbReference type="GO" id="GO:0071277">
    <property type="term" value="P:cellular response to calcium ion"/>
    <property type="evidence" value="ECO:0007669"/>
    <property type="project" value="TreeGrafter"/>
</dbReference>
<dbReference type="InterPro" id="IPR045052">
    <property type="entry name" value="Copine"/>
</dbReference>
<comment type="subunit">
    <text evidence="16">Monomer. Interacts with ERBB2 (preferentially with the tyrosine phosphorylated form); this interaction occurs at the cell membrane and is increased in a growth factor heregulin-dependent manner. Interacts with SHC1; this interaction may mediate the binding of CPNE3 with ERBB2. Interacts with RACK1.</text>
</comment>
<reference evidence="20" key="1">
    <citation type="submission" date="2020-04" db="EMBL/GenBank/DDBJ databases">
        <authorList>
            <person name="Neveu A P."/>
        </authorList>
    </citation>
    <scope>NUCLEOTIDE SEQUENCE</scope>
    <source>
        <tissue evidence="20">Whole embryo</tissue>
    </source>
</reference>
<evidence type="ECO:0000256" key="7">
    <source>
        <dbReference type="ARBA" id="ARBA00022490"/>
    </source>
</evidence>
<dbReference type="GO" id="GO:0005886">
    <property type="term" value="C:plasma membrane"/>
    <property type="evidence" value="ECO:0007669"/>
    <property type="project" value="UniProtKB-SubCell"/>
</dbReference>
<dbReference type="GO" id="GO:0005544">
    <property type="term" value="F:calcium-dependent phospholipid binding"/>
    <property type="evidence" value="ECO:0007669"/>
    <property type="project" value="InterPro"/>
</dbReference>
<evidence type="ECO:0000256" key="17">
    <source>
        <dbReference type="ARBA" id="ARBA00074834"/>
    </source>
</evidence>
<dbReference type="PROSITE" id="PS50004">
    <property type="entry name" value="C2"/>
    <property type="match status" value="2"/>
</dbReference>
<keyword evidence="11" id="KW-0106">Calcium</keyword>
<evidence type="ECO:0000256" key="14">
    <source>
        <dbReference type="ARBA" id="ARBA00023242"/>
    </source>
</evidence>
<evidence type="ECO:0000256" key="12">
    <source>
        <dbReference type="ARBA" id="ARBA00022949"/>
    </source>
</evidence>
<dbReference type="Gene3D" id="3.40.50.410">
    <property type="entry name" value="von Willebrand factor, type A domain"/>
    <property type="match status" value="1"/>
</dbReference>
<sequence length="536" mass="59823">MANSLCMRVELRISCSGLLPRDIMSPSDPMVVVKQRNSIGRFEEVGRTEKIKNNNDPTFVTAVDVNYLFEEMQLLKFAVYDIDNESDTLKDDDDLGKATVTLGQIVSMKEMTLDLDKQNSSAPKRATITIRASEVTDNNVLEILMRGESLDKKDLIGKSDPYMQILRKNDDGTWLMIHQTEVQKGTRKPKWNTFTVRIHSLCGGNFDRPVKFSCFDYDSNGKHDLIGEFESTVAQLLDANNSTIFGLINPKKQTKKKDYKNSGKITFSQCKVVKRFSFLDYLFGGCQIHFTCGIDFTGSNGDPRQKTSLHYLESANLNEYAQAIKAVGCVVQDYDSDKLFPAFGFGAKIPPTNEISHEFALNFQPDNPYCAGVEGILEAYYNAVRTVKLYGPTNISPIINHVARFAEQSQKTESAENYFVLLIISDGVVTDMAETVQAIVHASDLPMSIIIVGVGNADFTAMEFLDADKRRLTDATGRKASRDIVQFVPFRKFKMISASALASSVLGEVPKQVAEYFAMKEIEPRFQAQTNNGSAT</sequence>
<dbReference type="SMART" id="SM00239">
    <property type="entry name" value="C2"/>
    <property type="match status" value="2"/>
</dbReference>
<evidence type="ECO:0000313" key="20">
    <source>
        <dbReference type="EMBL" id="CAB3233432.1"/>
    </source>
</evidence>
<dbReference type="InterPro" id="IPR002035">
    <property type="entry name" value="VWF_A"/>
</dbReference>
<dbReference type="SUPFAM" id="SSF49562">
    <property type="entry name" value="C2 domain (Calcium/lipid-binding domain, CaLB)"/>
    <property type="match status" value="2"/>
</dbReference>
<dbReference type="SUPFAM" id="SSF53300">
    <property type="entry name" value="vWA-like"/>
    <property type="match status" value="1"/>
</dbReference>
<evidence type="ECO:0000256" key="16">
    <source>
        <dbReference type="ARBA" id="ARBA00065466"/>
    </source>
</evidence>
<keyword evidence="10" id="KW-0677">Repeat</keyword>
<dbReference type="Pfam" id="PF00168">
    <property type="entry name" value="C2"/>
    <property type="match status" value="2"/>
</dbReference>
<name>A0A6F9D9S8_9ASCI</name>
<keyword evidence="8" id="KW-0597">Phosphoprotein</keyword>
<dbReference type="GO" id="GO:0046872">
    <property type="term" value="F:metal ion binding"/>
    <property type="evidence" value="ECO:0007669"/>
    <property type="project" value="UniProtKB-KW"/>
</dbReference>
<dbReference type="GO" id="GO:0005634">
    <property type="term" value="C:nucleus"/>
    <property type="evidence" value="ECO:0007669"/>
    <property type="project" value="UniProtKB-SubCell"/>
</dbReference>
<evidence type="ECO:0000256" key="4">
    <source>
        <dbReference type="ARBA" id="ARBA00004496"/>
    </source>
</evidence>
<dbReference type="CDD" id="cd04048">
    <property type="entry name" value="C2A_Copine"/>
    <property type="match status" value="1"/>
</dbReference>
<comment type="function">
    <text evidence="15">Calcium-dependent phospholipid-binding protein that plays a role in ERBB2-mediated tumor cell migration in response to growth factor heregulin stimulation.</text>
</comment>
<dbReference type="GO" id="GO:0005925">
    <property type="term" value="C:focal adhesion"/>
    <property type="evidence" value="ECO:0007669"/>
    <property type="project" value="UniProtKB-SubCell"/>
</dbReference>
<dbReference type="AlphaFoldDB" id="A0A6F9D9S8"/>
<evidence type="ECO:0000259" key="19">
    <source>
        <dbReference type="PROSITE" id="PS50004"/>
    </source>
</evidence>
<keyword evidence="14" id="KW-0539">Nucleus</keyword>
<evidence type="ECO:0000256" key="5">
    <source>
        <dbReference type="ARBA" id="ARBA00009048"/>
    </source>
</evidence>
<dbReference type="GO" id="GO:0005737">
    <property type="term" value="C:cytoplasm"/>
    <property type="evidence" value="ECO:0007669"/>
    <property type="project" value="UniProtKB-SubCell"/>
</dbReference>
<evidence type="ECO:0000256" key="18">
    <source>
        <dbReference type="ARBA" id="ARBA00076171"/>
    </source>
</evidence>
<dbReference type="Gene3D" id="2.60.40.150">
    <property type="entry name" value="C2 domain"/>
    <property type="match status" value="2"/>
</dbReference>
<comment type="subcellular location">
    <subcellularLocation>
        <location evidence="3">Cell junction</location>
        <location evidence="3">Focal adhesion</location>
    </subcellularLocation>
    <subcellularLocation>
        <location evidence="2">Cell membrane</location>
    </subcellularLocation>
    <subcellularLocation>
        <location evidence="4">Cytoplasm</location>
    </subcellularLocation>
    <subcellularLocation>
        <location evidence="1">Nucleus</location>
    </subcellularLocation>
</comment>
<protein>
    <recommendedName>
        <fullName evidence="17">Copine-3</fullName>
    </recommendedName>
    <alternativeName>
        <fullName evidence="18">Copine III</fullName>
    </alternativeName>
</protein>
<keyword evidence="9" id="KW-0479">Metal-binding</keyword>
<keyword evidence="13" id="KW-0472">Membrane</keyword>
<evidence type="ECO:0000256" key="3">
    <source>
        <dbReference type="ARBA" id="ARBA00004246"/>
    </source>
</evidence>
<keyword evidence="6" id="KW-1003">Cell membrane</keyword>
<evidence type="ECO:0000256" key="8">
    <source>
        <dbReference type="ARBA" id="ARBA00022553"/>
    </source>
</evidence>
<evidence type="ECO:0000256" key="2">
    <source>
        <dbReference type="ARBA" id="ARBA00004236"/>
    </source>
</evidence>
<dbReference type="InterPro" id="IPR035892">
    <property type="entry name" value="C2_domain_sf"/>
</dbReference>
<keyword evidence="7" id="KW-0963">Cytoplasm</keyword>
<gene>
    <name evidence="20" type="primary">Cpne3-002</name>
</gene>
<dbReference type="PANTHER" id="PTHR10857">
    <property type="entry name" value="COPINE"/>
    <property type="match status" value="1"/>
</dbReference>
<evidence type="ECO:0000256" key="6">
    <source>
        <dbReference type="ARBA" id="ARBA00022475"/>
    </source>
</evidence>
<evidence type="ECO:0000256" key="9">
    <source>
        <dbReference type="ARBA" id="ARBA00022723"/>
    </source>
</evidence>
<evidence type="ECO:0000256" key="15">
    <source>
        <dbReference type="ARBA" id="ARBA00058857"/>
    </source>
</evidence>
<organism evidence="20">
    <name type="scientific">Phallusia mammillata</name>
    <dbReference type="NCBI Taxonomy" id="59560"/>
    <lineage>
        <taxon>Eukaryota</taxon>
        <taxon>Metazoa</taxon>
        <taxon>Chordata</taxon>
        <taxon>Tunicata</taxon>
        <taxon>Ascidiacea</taxon>
        <taxon>Phlebobranchia</taxon>
        <taxon>Ascidiidae</taxon>
        <taxon>Phallusia</taxon>
    </lineage>
</organism>
<feature type="domain" description="C2" evidence="19">
    <location>
        <begin position="1"/>
        <end position="115"/>
    </location>
</feature>
<dbReference type="InterPro" id="IPR010734">
    <property type="entry name" value="Copine_C"/>
</dbReference>